<proteinExistence type="predicted"/>
<evidence type="ECO:0000256" key="1">
    <source>
        <dbReference type="SAM" id="MobiDB-lite"/>
    </source>
</evidence>
<keyword evidence="3" id="KW-1185">Reference proteome</keyword>
<comment type="caution">
    <text evidence="2">The sequence shown here is derived from an EMBL/GenBank/DDBJ whole genome shotgun (WGS) entry which is preliminary data.</text>
</comment>
<name>A0A9P6RH12_9FUNG</name>
<evidence type="ECO:0000313" key="3">
    <source>
        <dbReference type="Proteomes" id="UP000823405"/>
    </source>
</evidence>
<evidence type="ECO:0000313" key="2">
    <source>
        <dbReference type="EMBL" id="KAG0318514.1"/>
    </source>
</evidence>
<feature type="compositionally biased region" description="Basic and acidic residues" evidence="1">
    <location>
        <begin position="48"/>
        <end position="71"/>
    </location>
</feature>
<feature type="region of interest" description="Disordered" evidence="1">
    <location>
        <begin position="135"/>
        <end position="213"/>
    </location>
</feature>
<organism evidence="2 3">
    <name type="scientific">Linnemannia gamsii</name>
    <dbReference type="NCBI Taxonomy" id="64522"/>
    <lineage>
        <taxon>Eukaryota</taxon>
        <taxon>Fungi</taxon>
        <taxon>Fungi incertae sedis</taxon>
        <taxon>Mucoromycota</taxon>
        <taxon>Mortierellomycotina</taxon>
        <taxon>Mortierellomycetes</taxon>
        <taxon>Mortierellales</taxon>
        <taxon>Mortierellaceae</taxon>
        <taxon>Linnemannia</taxon>
    </lineage>
</organism>
<protein>
    <submittedName>
        <fullName evidence="2">Uncharacterized protein</fullName>
    </submittedName>
</protein>
<reference evidence="2" key="1">
    <citation type="journal article" date="2020" name="Fungal Divers.">
        <title>Resolving the Mortierellaceae phylogeny through synthesis of multi-gene phylogenetics and phylogenomics.</title>
        <authorList>
            <person name="Vandepol N."/>
            <person name="Liber J."/>
            <person name="Desiro A."/>
            <person name="Na H."/>
            <person name="Kennedy M."/>
            <person name="Barry K."/>
            <person name="Grigoriev I.V."/>
            <person name="Miller A.N."/>
            <person name="O'Donnell K."/>
            <person name="Stajich J.E."/>
            <person name="Bonito G."/>
        </authorList>
    </citation>
    <scope>NUCLEOTIDE SEQUENCE</scope>
    <source>
        <strain evidence="2">NVP60</strain>
    </source>
</reference>
<feature type="compositionally biased region" description="Polar residues" evidence="1">
    <location>
        <begin position="135"/>
        <end position="145"/>
    </location>
</feature>
<dbReference type="Proteomes" id="UP000823405">
    <property type="component" value="Unassembled WGS sequence"/>
</dbReference>
<dbReference type="EMBL" id="JAAAIN010000187">
    <property type="protein sequence ID" value="KAG0318514.1"/>
    <property type="molecule type" value="Genomic_DNA"/>
</dbReference>
<gene>
    <name evidence="2" type="ORF">BGZ97_003636</name>
</gene>
<feature type="region of interest" description="Disordered" evidence="1">
    <location>
        <begin position="47"/>
        <end position="79"/>
    </location>
</feature>
<accession>A0A9P6RH12</accession>
<dbReference type="AlphaFoldDB" id="A0A9P6RH12"/>
<sequence length="213" mass="23894">MLMREYATNTQMLWEGSIYKCLRKYVVHNLLCLNLKPMAAAKHRLIKKERAEKKQGERDDKARTAQEEHGKSSSQWRQRLPSMWSSMEAMDCRYHVLNDNTRQESGVNTNNIDMELDIDKNSCVSSVATSELTATFESTAPSGPTDSLGPTPPSGSFIPSDLMTSSGFRMDGSLRPNYRTPTNGHATHESHHPPLPSTSQADMRFSAPHHITS</sequence>